<evidence type="ECO:0000313" key="2">
    <source>
        <dbReference type="WBParaSite" id="MBELARI_LOCUS4203"/>
    </source>
</evidence>
<reference evidence="2" key="1">
    <citation type="submission" date="2024-02" db="UniProtKB">
        <authorList>
            <consortium name="WormBaseParasite"/>
        </authorList>
    </citation>
    <scope>IDENTIFICATION</scope>
</reference>
<proteinExistence type="predicted"/>
<protein>
    <submittedName>
        <fullName evidence="2">Uncharacterized protein</fullName>
    </submittedName>
</protein>
<organism evidence="1 2">
    <name type="scientific">Mesorhabditis belari</name>
    <dbReference type="NCBI Taxonomy" id="2138241"/>
    <lineage>
        <taxon>Eukaryota</taxon>
        <taxon>Metazoa</taxon>
        <taxon>Ecdysozoa</taxon>
        <taxon>Nematoda</taxon>
        <taxon>Chromadorea</taxon>
        <taxon>Rhabditida</taxon>
        <taxon>Rhabditina</taxon>
        <taxon>Rhabditomorpha</taxon>
        <taxon>Rhabditoidea</taxon>
        <taxon>Rhabditidae</taxon>
        <taxon>Mesorhabditinae</taxon>
        <taxon>Mesorhabditis</taxon>
    </lineage>
</organism>
<accession>A0AAF3FDY3</accession>
<dbReference type="WBParaSite" id="MBELARI_LOCUS4203">
    <property type="protein sequence ID" value="MBELARI_LOCUS4203"/>
    <property type="gene ID" value="MBELARI_LOCUS4203"/>
</dbReference>
<dbReference type="Proteomes" id="UP000887575">
    <property type="component" value="Unassembled WGS sequence"/>
</dbReference>
<name>A0AAF3FDY3_9BILA</name>
<sequence>MGQGWLLYQDNAPCHKSQLLMGRRIRLTNGGTTLVPGWFLYPTFKFGGGPIMLWGQCPVPQVTTADGTPYSTHQWRNNGGTTLVSGWFKSNRVQLVSAPPYSPDLYVIENISVIAARGGPTKY</sequence>
<dbReference type="GO" id="GO:0003676">
    <property type="term" value="F:nucleic acid binding"/>
    <property type="evidence" value="ECO:0007669"/>
    <property type="project" value="InterPro"/>
</dbReference>
<evidence type="ECO:0000313" key="1">
    <source>
        <dbReference type="Proteomes" id="UP000887575"/>
    </source>
</evidence>
<dbReference type="AlphaFoldDB" id="A0AAF3FDY3"/>
<keyword evidence="1" id="KW-1185">Reference proteome</keyword>
<dbReference type="Gene3D" id="3.30.420.10">
    <property type="entry name" value="Ribonuclease H-like superfamily/Ribonuclease H"/>
    <property type="match status" value="1"/>
</dbReference>
<dbReference type="InterPro" id="IPR036397">
    <property type="entry name" value="RNaseH_sf"/>
</dbReference>